<feature type="domain" description="Fibronectin type-III" evidence="3">
    <location>
        <begin position="160"/>
        <end position="249"/>
    </location>
</feature>
<evidence type="ECO:0000256" key="1">
    <source>
        <dbReference type="SAM" id="MobiDB-lite"/>
    </source>
</evidence>
<dbReference type="Gene3D" id="2.60.40.2810">
    <property type="match status" value="1"/>
</dbReference>
<dbReference type="SUPFAM" id="SSF49265">
    <property type="entry name" value="Fibronectin type III"/>
    <property type="match status" value="1"/>
</dbReference>
<evidence type="ECO:0000313" key="4">
    <source>
        <dbReference type="EMBL" id="RFC61869.1"/>
    </source>
</evidence>
<proteinExistence type="predicted"/>
<sequence length="377" mass="37288">MQSHLAKALFGVVALLILLSSESAYAQGSPACQAINQEFGTTQIFSSPLGENNAFQSQYFSGGPNGPLTPSETLRYEASSTGGSAGSATRFQLFSNTSDQGNVFAEDVVAAPNDFNVSGSFVIPQNTGNTRLLVRADSRTNIQSVSYRVTCDPIATVPGAPVNVAASAAGDGSATVSFDPPASNGGAAVSGYTVTSAPGGITATGTASPITVTGLANGTAYTFTVTATNAAGTGPASDPSNSVTPIAPPVANDSTASVAANSTDNDLPLDITGGAAASLAITTGPANGTATVSGTSILYTPDAGYSGSNSLAYTATNASGTSAPATVAITVTAPTLVLSPATLPDATVGAPYSQTLTAANGTAPYSSPSRRETCRRD</sequence>
<name>A0A371WY39_9HYPH</name>
<dbReference type="SMART" id="SM00060">
    <property type="entry name" value="FN3"/>
    <property type="match status" value="1"/>
</dbReference>
<dbReference type="Proteomes" id="UP000264310">
    <property type="component" value="Unassembled WGS sequence"/>
</dbReference>
<dbReference type="InterPro" id="IPR036116">
    <property type="entry name" value="FN3_sf"/>
</dbReference>
<comment type="caution">
    <text evidence="4">The sequence shown here is derived from an EMBL/GenBank/DDBJ whole genome shotgun (WGS) entry which is preliminary data.</text>
</comment>
<feature type="signal peptide" evidence="2">
    <location>
        <begin position="1"/>
        <end position="26"/>
    </location>
</feature>
<dbReference type="CDD" id="cd00063">
    <property type="entry name" value="FN3"/>
    <property type="match status" value="1"/>
</dbReference>
<dbReference type="InterPro" id="IPR013783">
    <property type="entry name" value="Ig-like_fold"/>
</dbReference>
<protein>
    <submittedName>
        <fullName evidence="4">Fibronectin type III domain-containing protein</fullName>
    </submittedName>
</protein>
<dbReference type="PROSITE" id="PS50853">
    <property type="entry name" value="FN3"/>
    <property type="match status" value="1"/>
</dbReference>
<feature type="compositionally biased region" description="Polar residues" evidence="1">
    <location>
        <begin position="358"/>
        <end position="368"/>
    </location>
</feature>
<evidence type="ECO:0000256" key="2">
    <source>
        <dbReference type="SAM" id="SignalP"/>
    </source>
</evidence>
<dbReference type="Pfam" id="PF17963">
    <property type="entry name" value="Big_9"/>
    <property type="match status" value="1"/>
</dbReference>
<keyword evidence="2" id="KW-0732">Signal</keyword>
<gene>
    <name evidence="4" type="ORF">DYI37_18745</name>
</gene>
<organism evidence="4 5">
    <name type="scientific">Fulvimarina endophytica</name>
    <dbReference type="NCBI Taxonomy" id="2293836"/>
    <lineage>
        <taxon>Bacteria</taxon>
        <taxon>Pseudomonadati</taxon>
        <taxon>Pseudomonadota</taxon>
        <taxon>Alphaproteobacteria</taxon>
        <taxon>Hyphomicrobiales</taxon>
        <taxon>Aurantimonadaceae</taxon>
        <taxon>Fulvimarina</taxon>
    </lineage>
</organism>
<reference evidence="4 5" key="1">
    <citation type="submission" date="2018-08" db="EMBL/GenBank/DDBJ databases">
        <title>Fulvimarina sp. 85, whole genome shotgun sequence.</title>
        <authorList>
            <person name="Tuo L."/>
        </authorList>
    </citation>
    <scope>NUCLEOTIDE SEQUENCE [LARGE SCALE GENOMIC DNA]</scope>
    <source>
        <strain evidence="4 5">85</strain>
    </source>
</reference>
<keyword evidence="5" id="KW-1185">Reference proteome</keyword>
<dbReference type="AlphaFoldDB" id="A0A371WY39"/>
<feature type="chain" id="PRO_5016646396" evidence="2">
    <location>
        <begin position="27"/>
        <end position="377"/>
    </location>
</feature>
<dbReference type="Pfam" id="PF00041">
    <property type="entry name" value="fn3"/>
    <property type="match status" value="1"/>
</dbReference>
<evidence type="ECO:0000313" key="5">
    <source>
        <dbReference type="Proteomes" id="UP000264310"/>
    </source>
</evidence>
<dbReference type="EMBL" id="QURL01000012">
    <property type="protein sequence ID" value="RFC61869.1"/>
    <property type="molecule type" value="Genomic_DNA"/>
</dbReference>
<accession>A0A371WY39</accession>
<dbReference type="Gene3D" id="2.60.40.10">
    <property type="entry name" value="Immunoglobulins"/>
    <property type="match status" value="1"/>
</dbReference>
<dbReference type="InterPro" id="IPR003961">
    <property type="entry name" value="FN3_dom"/>
</dbReference>
<evidence type="ECO:0000259" key="3">
    <source>
        <dbReference type="PROSITE" id="PS50853"/>
    </source>
</evidence>
<feature type="region of interest" description="Disordered" evidence="1">
    <location>
        <begin position="358"/>
        <end position="377"/>
    </location>
</feature>
<dbReference type="PRINTS" id="PR00014">
    <property type="entry name" value="FNTYPEIII"/>
</dbReference>